<dbReference type="GO" id="GO:0022857">
    <property type="term" value="F:transmembrane transporter activity"/>
    <property type="evidence" value="ECO:0007669"/>
    <property type="project" value="UniProtKB-UniRule"/>
</dbReference>
<dbReference type="PANTHER" id="PTHR12385:SF84">
    <property type="entry name" value="CHOLINE TRANSPORTER-LIKE PROTEIN"/>
    <property type="match status" value="1"/>
</dbReference>
<evidence type="ECO:0000256" key="4">
    <source>
        <dbReference type="ARBA" id="ARBA00022989"/>
    </source>
</evidence>
<evidence type="ECO:0000313" key="9">
    <source>
        <dbReference type="EMBL" id="PKI34838.1"/>
    </source>
</evidence>
<accession>A0A218X281</accession>
<dbReference type="EMBL" id="PGOL01005571">
    <property type="protein sequence ID" value="PKI34838.1"/>
    <property type="molecule type" value="Genomic_DNA"/>
</dbReference>
<feature type="transmembrane region" description="Helical" evidence="6">
    <location>
        <begin position="87"/>
        <end position="105"/>
    </location>
</feature>
<keyword evidence="5 6" id="KW-0472">Membrane</keyword>
<evidence type="ECO:0000313" key="10">
    <source>
        <dbReference type="Proteomes" id="UP000197138"/>
    </source>
</evidence>
<protein>
    <recommendedName>
        <fullName evidence="6">Choline transporter-like protein</fullName>
    </recommendedName>
</protein>
<dbReference type="STRING" id="22663.A0A218X281"/>
<feature type="compositionally biased region" description="Basic and acidic residues" evidence="7">
    <location>
        <begin position="1"/>
        <end position="10"/>
    </location>
</feature>
<comment type="subcellular location">
    <subcellularLocation>
        <location evidence="6">Cell membrane</location>
        <topology evidence="6">Multi-pass membrane protein</topology>
    </subcellularLocation>
    <subcellularLocation>
        <location evidence="1">Membrane</location>
        <topology evidence="1">Multi-pass membrane protein</topology>
    </subcellularLocation>
</comment>
<evidence type="ECO:0000256" key="3">
    <source>
        <dbReference type="ARBA" id="ARBA00022692"/>
    </source>
</evidence>
<evidence type="ECO:0000256" key="7">
    <source>
        <dbReference type="SAM" id="MobiDB-lite"/>
    </source>
</evidence>
<dbReference type="OrthoDB" id="44736at2759"/>
<comment type="function">
    <text evidence="6">Choline transporter.</text>
</comment>
<evidence type="ECO:0000256" key="6">
    <source>
        <dbReference type="RuleBase" id="RU368066"/>
    </source>
</evidence>
<dbReference type="Proteomes" id="UP000197138">
    <property type="component" value="Unassembled WGS sequence"/>
</dbReference>
<name>A0A218X281_PUNGR</name>
<feature type="transmembrane region" description="Helical" evidence="6">
    <location>
        <begin position="141"/>
        <end position="165"/>
    </location>
</feature>
<evidence type="ECO:0000313" key="11">
    <source>
        <dbReference type="Proteomes" id="UP000233551"/>
    </source>
</evidence>
<organism evidence="8 10">
    <name type="scientific">Punica granatum</name>
    <name type="common">Pomegranate</name>
    <dbReference type="NCBI Taxonomy" id="22663"/>
    <lineage>
        <taxon>Eukaryota</taxon>
        <taxon>Viridiplantae</taxon>
        <taxon>Streptophyta</taxon>
        <taxon>Embryophyta</taxon>
        <taxon>Tracheophyta</taxon>
        <taxon>Spermatophyta</taxon>
        <taxon>Magnoliopsida</taxon>
        <taxon>eudicotyledons</taxon>
        <taxon>Gunneridae</taxon>
        <taxon>Pentapetalae</taxon>
        <taxon>rosids</taxon>
        <taxon>malvids</taxon>
        <taxon>Myrtales</taxon>
        <taxon>Lythraceae</taxon>
        <taxon>Punica</taxon>
    </lineage>
</organism>
<keyword evidence="11" id="KW-1185">Reference proteome</keyword>
<sequence length="454" mass="48884">MPGRLTDKLPARRTYPRRKTFGPDPLTSATSTIPAQKEPTVAAGQFLRRLFEIVFYAQFLLVSILTVFLTTRGFLSARRHHFHPAEWYPPLLSATGGAAVAAFVLQRLIQCSPSKALRAAFWLSPVLVLGVGVLLSCMDSVVGLVIGVISIISAVSLALYGCWVNTRFEYASEIISVSTASVSSEISCLVGFSVTVAVLYSGFTVCGIGGATAVGTTLDVAFILIELLSLTWTMHVIKNALQATVSRVEYLRLVCGVQMDCRTALRETARYLMGSVSIGSVFVPVSGVIRGSARAISTVAGDADEFLFSCADCYSGVASALTSRANRWGFVHVGVYNKEFAQASKDTWDMFRRAEIEVLIDSDLTGVVCFLCGVTGGAVSSLIAGSWALAVHKSYATELSLYAFLIGYFMCRVAVAGAQACVSAHYVAYSENPQSPQVDPIITVRLQEMKRHQA</sequence>
<reference evidence="8" key="2">
    <citation type="submission" date="2017-06" db="EMBL/GenBank/DDBJ databases">
        <title>The pomegranate genome and the genomics of punicalagin biosynthesis.</title>
        <authorList>
            <person name="Xu C."/>
        </authorList>
    </citation>
    <scope>NUCLEOTIDE SEQUENCE [LARGE SCALE GENOMIC DNA]</scope>
    <source>
        <tissue evidence="8">Fresh leaf</tissue>
    </source>
</reference>
<feature type="transmembrane region" description="Helical" evidence="6">
    <location>
        <begin position="186"/>
        <end position="214"/>
    </location>
</feature>
<dbReference type="Proteomes" id="UP000233551">
    <property type="component" value="Unassembled WGS sequence"/>
</dbReference>
<dbReference type="PANTHER" id="PTHR12385">
    <property type="entry name" value="CHOLINE TRANSPORTER-LIKE (SLC FAMILY 44)"/>
    <property type="match status" value="1"/>
</dbReference>
<feature type="transmembrane region" description="Helical" evidence="6">
    <location>
        <begin position="401"/>
        <end position="427"/>
    </location>
</feature>
<evidence type="ECO:0000256" key="2">
    <source>
        <dbReference type="ARBA" id="ARBA00007168"/>
    </source>
</evidence>
<feature type="transmembrane region" description="Helical" evidence="6">
    <location>
        <begin position="367"/>
        <end position="389"/>
    </location>
</feature>
<evidence type="ECO:0000313" key="8">
    <source>
        <dbReference type="EMBL" id="OWM78839.1"/>
    </source>
</evidence>
<dbReference type="AlphaFoldDB" id="A0A218X281"/>
<reference evidence="9 11" key="3">
    <citation type="submission" date="2017-11" db="EMBL/GenBank/DDBJ databases">
        <title>De-novo sequencing of pomegranate (Punica granatum L.) genome.</title>
        <authorList>
            <person name="Akparov Z."/>
            <person name="Amiraslanov A."/>
            <person name="Hajiyeva S."/>
            <person name="Abbasov M."/>
            <person name="Kaur K."/>
            <person name="Hamwieh A."/>
            <person name="Solovyev V."/>
            <person name="Salamov A."/>
            <person name="Braich B."/>
            <person name="Kosarev P."/>
            <person name="Mahmoud A."/>
            <person name="Hajiyev E."/>
            <person name="Babayeva S."/>
            <person name="Izzatullayeva V."/>
            <person name="Mammadov A."/>
            <person name="Mammadov A."/>
            <person name="Sharifova S."/>
            <person name="Ojaghi J."/>
            <person name="Eynullazada K."/>
            <person name="Bayramov B."/>
            <person name="Abdulazimova A."/>
            <person name="Shahmuradov I."/>
        </authorList>
    </citation>
    <scope>NUCLEOTIDE SEQUENCE [LARGE SCALE GENOMIC DNA]</scope>
    <source>
        <strain evidence="9">AG2017</strain>
        <strain evidence="11">cv. AG2017</strain>
        <tissue evidence="9">Leaf</tissue>
    </source>
</reference>
<dbReference type="GeneID" id="116193995"/>
<evidence type="ECO:0000256" key="1">
    <source>
        <dbReference type="ARBA" id="ARBA00004141"/>
    </source>
</evidence>
<comment type="similarity">
    <text evidence="2 6">Belongs to the CTL (choline transporter-like) family.</text>
</comment>
<reference evidence="10" key="1">
    <citation type="journal article" date="2017" name="Plant J.">
        <title>The pomegranate (Punica granatum L.) genome and the genomics of punicalagin biosynthesis.</title>
        <authorList>
            <person name="Qin G."/>
            <person name="Xu C."/>
            <person name="Ming R."/>
            <person name="Tang H."/>
            <person name="Guyot R."/>
            <person name="Kramer E.M."/>
            <person name="Hu Y."/>
            <person name="Yi X."/>
            <person name="Qi Y."/>
            <person name="Xu X."/>
            <person name="Gao Z."/>
            <person name="Pan H."/>
            <person name="Jian J."/>
            <person name="Tian Y."/>
            <person name="Yue Z."/>
            <person name="Xu Y."/>
        </authorList>
    </citation>
    <scope>NUCLEOTIDE SEQUENCE [LARGE SCALE GENOMIC DNA]</scope>
    <source>
        <strain evidence="10">cv. Dabenzi</strain>
    </source>
</reference>
<dbReference type="InterPro" id="IPR007603">
    <property type="entry name" value="Choline_transptr-like"/>
</dbReference>
<evidence type="ECO:0000256" key="5">
    <source>
        <dbReference type="ARBA" id="ARBA00023136"/>
    </source>
</evidence>
<proteinExistence type="inferred from homology"/>
<dbReference type="EMBL" id="MTKT01002492">
    <property type="protein sequence ID" value="OWM78839.1"/>
    <property type="molecule type" value="Genomic_DNA"/>
</dbReference>
<feature type="region of interest" description="Disordered" evidence="7">
    <location>
        <begin position="1"/>
        <end position="33"/>
    </location>
</feature>
<dbReference type="GO" id="GO:0005886">
    <property type="term" value="C:plasma membrane"/>
    <property type="evidence" value="ECO:0007669"/>
    <property type="project" value="UniProtKB-SubCell"/>
</dbReference>
<comment type="caution">
    <text evidence="8">The sequence shown here is derived from an EMBL/GenBank/DDBJ whole genome shotgun (WGS) entry which is preliminary data.</text>
</comment>
<feature type="transmembrane region" description="Helical" evidence="6">
    <location>
        <begin position="53"/>
        <end position="75"/>
    </location>
</feature>
<keyword evidence="4 6" id="KW-1133">Transmembrane helix</keyword>
<keyword evidence="3 6" id="KW-0812">Transmembrane</keyword>
<feature type="transmembrane region" description="Helical" evidence="6">
    <location>
        <begin position="117"/>
        <end position="135"/>
    </location>
</feature>
<dbReference type="Pfam" id="PF04515">
    <property type="entry name" value="Choline_transpo"/>
    <property type="match status" value="1"/>
</dbReference>
<gene>
    <name evidence="8" type="ORF">CDL15_Pgr003010</name>
    <name evidence="9" type="ORF">CRG98_044765</name>
</gene>